<protein>
    <submittedName>
        <fullName evidence="1">Uncharacterized protein</fullName>
    </submittedName>
</protein>
<sequence length="122" mass="14665">MCCLSKEVGGLTYWKLLIEYRNLGFVTLPQVRRLKHQLQRHCLGTQSFLKELLLQPTVYDLPTERILLMQKLFCLLPGRKSRCLRVGLWKGWRQMLMGWKLMMWKKMKTLKVIQLKMLRLMI</sequence>
<dbReference type="AlphaFoldDB" id="A0A7C9E2L4"/>
<evidence type="ECO:0000313" key="1">
    <source>
        <dbReference type="EMBL" id="MBA4653985.1"/>
    </source>
</evidence>
<reference evidence="1" key="2">
    <citation type="submission" date="2020-07" db="EMBL/GenBank/DDBJ databases">
        <authorList>
            <person name="Vera ALvarez R."/>
            <person name="Arias-Moreno D.M."/>
            <person name="Jimenez-Jacinto V."/>
            <person name="Jimenez-Bremont J.F."/>
            <person name="Swaminathan K."/>
            <person name="Moose S.P."/>
            <person name="Guerrero-Gonzalez M.L."/>
            <person name="Marino-Ramirez L."/>
            <person name="Landsman D."/>
            <person name="Rodriguez-Kessler M."/>
            <person name="Delgado-Sanchez P."/>
        </authorList>
    </citation>
    <scope>NUCLEOTIDE SEQUENCE</scope>
    <source>
        <tissue evidence="1">Cladode</tissue>
    </source>
</reference>
<name>A0A7C9E2L4_OPUST</name>
<dbReference type="EMBL" id="GISG01181644">
    <property type="protein sequence ID" value="MBA4653985.1"/>
    <property type="molecule type" value="Transcribed_RNA"/>
</dbReference>
<reference evidence="1" key="1">
    <citation type="journal article" date="2013" name="J. Plant Res.">
        <title>Effect of fungi and light on seed germination of three Opuntia species from semiarid lands of central Mexico.</title>
        <authorList>
            <person name="Delgado-Sanchez P."/>
            <person name="Jimenez-Bremont J.F."/>
            <person name="Guerrero-Gonzalez Mde L."/>
            <person name="Flores J."/>
        </authorList>
    </citation>
    <scope>NUCLEOTIDE SEQUENCE</scope>
    <source>
        <tissue evidence="1">Cladode</tissue>
    </source>
</reference>
<organism evidence="1">
    <name type="scientific">Opuntia streptacantha</name>
    <name type="common">Prickly pear cactus</name>
    <name type="synonym">Opuntia cardona</name>
    <dbReference type="NCBI Taxonomy" id="393608"/>
    <lineage>
        <taxon>Eukaryota</taxon>
        <taxon>Viridiplantae</taxon>
        <taxon>Streptophyta</taxon>
        <taxon>Embryophyta</taxon>
        <taxon>Tracheophyta</taxon>
        <taxon>Spermatophyta</taxon>
        <taxon>Magnoliopsida</taxon>
        <taxon>eudicotyledons</taxon>
        <taxon>Gunneridae</taxon>
        <taxon>Pentapetalae</taxon>
        <taxon>Caryophyllales</taxon>
        <taxon>Cactineae</taxon>
        <taxon>Cactaceae</taxon>
        <taxon>Opuntioideae</taxon>
        <taxon>Opuntia</taxon>
    </lineage>
</organism>
<accession>A0A7C9E2L4</accession>
<proteinExistence type="predicted"/>